<evidence type="ECO:0000256" key="8">
    <source>
        <dbReference type="ARBA" id="ARBA00022840"/>
    </source>
</evidence>
<keyword evidence="4 11" id="KW-0662">Pyridine nucleotide biosynthesis</keyword>
<organism evidence="13 14">
    <name type="scientific">Stygiobacter electus</name>
    <dbReference type="NCBI Taxonomy" id="3032292"/>
    <lineage>
        <taxon>Bacteria</taxon>
        <taxon>Pseudomonadati</taxon>
        <taxon>Ignavibacteriota</taxon>
        <taxon>Ignavibacteria</taxon>
        <taxon>Ignavibacteriales</taxon>
        <taxon>Melioribacteraceae</taxon>
        <taxon>Stygiobacter</taxon>
    </lineage>
</organism>
<keyword evidence="8 11" id="KW-0067">ATP-binding</keyword>
<dbReference type="EMBL" id="JARGDL010000014">
    <property type="protein sequence ID" value="MDF1612485.1"/>
    <property type="molecule type" value="Genomic_DNA"/>
</dbReference>
<dbReference type="PANTHER" id="PTHR39321">
    <property type="entry name" value="NICOTINATE-NUCLEOTIDE ADENYLYLTRANSFERASE-RELATED"/>
    <property type="match status" value="1"/>
</dbReference>
<keyword evidence="14" id="KW-1185">Reference proteome</keyword>
<evidence type="ECO:0000256" key="5">
    <source>
        <dbReference type="ARBA" id="ARBA00022679"/>
    </source>
</evidence>
<evidence type="ECO:0000256" key="3">
    <source>
        <dbReference type="ARBA" id="ARBA00009014"/>
    </source>
</evidence>
<dbReference type="Gene3D" id="3.40.50.620">
    <property type="entry name" value="HUPs"/>
    <property type="match status" value="1"/>
</dbReference>
<evidence type="ECO:0000313" key="13">
    <source>
        <dbReference type="EMBL" id="MDF1612485.1"/>
    </source>
</evidence>
<keyword evidence="5 11" id="KW-0808">Transferase</keyword>
<reference evidence="13" key="1">
    <citation type="submission" date="2023-03" db="EMBL/GenBank/DDBJ databases">
        <title>Stygiobacter electus gen. nov., sp. nov., facultatively anaerobic thermotolerant bacterium of the class Ignavibacteria from a well of Yessentuki mineral water deposit.</title>
        <authorList>
            <person name="Podosokorskaya O.A."/>
            <person name="Elcheninov A.G."/>
            <person name="Petrova N.F."/>
            <person name="Zavarzina D.G."/>
            <person name="Kublanov I.V."/>
            <person name="Merkel A.Y."/>
        </authorList>
    </citation>
    <scope>NUCLEOTIDE SEQUENCE</scope>
    <source>
        <strain evidence="13">09-Me</strain>
    </source>
</reference>
<evidence type="ECO:0000256" key="4">
    <source>
        <dbReference type="ARBA" id="ARBA00022642"/>
    </source>
</evidence>
<feature type="domain" description="Cytidyltransferase-like" evidence="12">
    <location>
        <begin position="5"/>
        <end position="164"/>
    </location>
</feature>
<evidence type="ECO:0000256" key="7">
    <source>
        <dbReference type="ARBA" id="ARBA00022741"/>
    </source>
</evidence>
<evidence type="ECO:0000256" key="2">
    <source>
        <dbReference type="ARBA" id="ARBA00005019"/>
    </source>
</evidence>
<dbReference type="Pfam" id="PF01467">
    <property type="entry name" value="CTP_transf_like"/>
    <property type="match status" value="1"/>
</dbReference>
<comment type="pathway">
    <text evidence="2 11">Cofactor biosynthesis; NAD(+) biosynthesis; deamido-NAD(+) from nicotinate D-ribonucleotide: step 1/1.</text>
</comment>
<comment type="similarity">
    <text evidence="3 11">Belongs to the NadD family.</text>
</comment>
<keyword evidence="6 11" id="KW-0548">Nucleotidyltransferase</keyword>
<comment type="caution">
    <text evidence="13">The sequence shown here is derived from an EMBL/GenBank/DDBJ whole genome shotgun (WGS) entry which is preliminary data.</text>
</comment>
<dbReference type="InterPro" id="IPR014729">
    <property type="entry name" value="Rossmann-like_a/b/a_fold"/>
</dbReference>
<dbReference type="GO" id="GO:0005524">
    <property type="term" value="F:ATP binding"/>
    <property type="evidence" value="ECO:0007669"/>
    <property type="project" value="UniProtKB-KW"/>
</dbReference>
<dbReference type="InterPro" id="IPR005248">
    <property type="entry name" value="NadD/NMNAT"/>
</dbReference>
<evidence type="ECO:0000256" key="1">
    <source>
        <dbReference type="ARBA" id="ARBA00002324"/>
    </source>
</evidence>
<comment type="catalytic activity">
    <reaction evidence="10 11">
        <text>nicotinate beta-D-ribonucleotide + ATP + H(+) = deamido-NAD(+) + diphosphate</text>
        <dbReference type="Rhea" id="RHEA:22860"/>
        <dbReference type="ChEBI" id="CHEBI:15378"/>
        <dbReference type="ChEBI" id="CHEBI:30616"/>
        <dbReference type="ChEBI" id="CHEBI:33019"/>
        <dbReference type="ChEBI" id="CHEBI:57502"/>
        <dbReference type="ChEBI" id="CHEBI:58437"/>
        <dbReference type="EC" id="2.7.7.18"/>
    </reaction>
</comment>
<dbReference type="Proteomes" id="UP001221302">
    <property type="component" value="Unassembled WGS sequence"/>
</dbReference>
<evidence type="ECO:0000259" key="12">
    <source>
        <dbReference type="Pfam" id="PF01467"/>
    </source>
</evidence>
<dbReference type="InterPro" id="IPR004821">
    <property type="entry name" value="Cyt_trans-like"/>
</dbReference>
<name>A0AAE3P1F1_9BACT</name>
<evidence type="ECO:0000256" key="6">
    <source>
        <dbReference type="ARBA" id="ARBA00022695"/>
    </source>
</evidence>
<keyword evidence="9 11" id="KW-0520">NAD</keyword>
<dbReference type="GO" id="GO:0009435">
    <property type="term" value="P:NAD+ biosynthetic process"/>
    <property type="evidence" value="ECO:0007669"/>
    <property type="project" value="UniProtKB-UniRule"/>
</dbReference>
<evidence type="ECO:0000256" key="11">
    <source>
        <dbReference type="HAMAP-Rule" id="MF_00244"/>
    </source>
</evidence>
<dbReference type="GO" id="GO:0004515">
    <property type="term" value="F:nicotinate-nucleotide adenylyltransferase activity"/>
    <property type="evidence" value="ECO:0007669"/>
    <property type="project" value="UniProtKB-UniRule"/>
</dbReference>
<dbReference type="PANTHER" id="PTHR39321:SF3">
    <property type="entry name" value="PHOSPHOPANTETHEINE ADENYLYLTRANSFERASE"/>
    <property type="match status" value="1"/>
</dbReference>
<evidence type="ECO:0000313" key="14">
    <source>
        <dbReference type="Proteomes" id="UP001221302"/>
    </source>
</evidence>
<keyword evidence="7 11" id="KW-0547">Nucleotide-binding</keyword>
<dbReference type="NCBIfam" id="TIGR00482">
    <property type="entry name" value="nicotinate (nicotinamide) nucleotide adenylyltransferase"/>
    <property type="match status" value="1"/>
</dbReference>
<gene>
    <name evidence="11 13" type="primary">nadD</name>
    <name evidence="13" type="ORF">P0M35_10005</name>
</gene>
<dbReference type="HAMAP" id="MF_00244">
    <property type="entry name" value="NaMN_adenylyltr"/>
    <property type="match status" value="1"/>
</dbReference>
<evidence type="ECO:0000256" key="10">
    <source>
        <dbReference type="ARBA" id="ARBA00048721"/>
    </source>
</evidence>
<accession>A0AAE3P1F1</accession>
<evidence type="ECO:0000256" key="9">
    <source>
        <dbReference type="ARBA" id="ARBA00023027"/>
    </source>
</evidence>
<dbReference type="NCBIfam" id="NF000840">
    <property type="entry name" value="PRK00071.1-3"/>
    <property type="match status" value="1"/>
</dbReference>
<protein>
    <recommendedName>
        <fullName evidence="11">Probable nicotinate-nucleotide adenylyltransferase</fullName>
        <ecNumber evidence="11">2.7.7.18</ecNumber>
    </recommendedName>
    <alternativeName>
        <fullName evidence="11">Deamido-NAD(+) diphosphorylase</fullName>
    </alternativeName>
    <alternativeName>
        <fullName evidence="11">Deamido-NAD(+) pyrophosphorylase</fullName>
    </alternativeName>
    <alternativeName>
        <fullName evidence="11">Nicotinate mononucleotide adenylyltransferase</fullName>
        <shortName evidence="11">NaMN adenylyltransferase</shortName>
    </alternativeName>
</protein>
<dbReference type="RefSeq" id="WP_321536256.1">
    <property type="nucleotide sequence ID" value="NZ_JARGDL010000014.1"/>
</dbReference>
<dbReference type="SUPFAM" id="SSF52374">
    <property type="entry name" value="Nucleotidylyl transferase"/>
    <property type="match status" value="1"/>
</dbReference>
<dbReference type="CDD" id="cd02165">
    <property type="entry name" value="NMNAT"/>
    <property type="match status" value="1"/>
</dbReference>
<dbReference type="EC" id="2.7.7.18" evidence="11"/>
<sequence length="190" mass="22557">MAIGIFGGSFDPIHIGHLITTLHVKEKRNLEKIFFVPSFISPLKQNQTTIDEFHRLKMVELAIENIDGFLVSDYELKQKKISYTIDTINEFKKYYDKIELIIGYDNYLVFDKWHKPNEILNKVKVVVMKRQNEFSDDINNLYRDKMIFVDTPTIEISSTEIRNRIKQNLSIDFFLPEKVKEYILKNGLYR</sequence>
<comment type="function">
    <text evidence="1 11">Catalyzes the reversible adenylation of nicotinate mononucleotide (NaMN) to nicotinic acid adenine dinucleotide (NaAD).</text>
</comment>
<proteinExistence type="inferred from homology"/>
<dbReference type="AlphaFoldDB" id="A0AAE3P1F1"/>
<dbReference type="NCBIfam" id="TIGR00125">
    <property type="entry name" value="cyt_tran_rel"/>
    <property type="match status" value="1"/>
</dbReference>